<organism evidence="1 2">
    <name type="scientific">Gimesia panareensis</name>
    <dbReference type="NCBI Taxonomy" id="2527978"/>
    <lineage>
        <taxon>Bacteria</taxon>
        <taxon>Pseudomonadati</taxon>
        <taxon>Planctomycetota</taxon>
        <taxon>Planctomycetia</taxon>
        <taxon>Planctomycetales</taxon>
        <taxon>Planctomycetaceae</taxon>
        <taxon>Gimesia</taxon>
    </lineage>
</organism>
<dbReference type="InterPro" id="IPR017850">
    <property type="entry name" value="Alkaline_phosphatase_core_sf"/>
</dbReference>
<dbReference type="SUPFAM" id="SSF53649">
    <property type="entry name" value="Alkaline phosphatase-like"/>
    <property type="match status" value="1"/>
</dbReference>
<dbReference type="EMBL" id="CP037421">
    <property type="protein sequence ID" value="QDT30621.1"/>
    <property type="molecule type" value="Genomic_DNA"/>
</dbReference>
<sequence length="451" mass="49450">MLRIASGKPHRFCDGISRRNFLQIGSLAMGGLSLPQILRAEDLAGQRNSNKAVIMIFLSGGPPHQDWFDLKPGAPAEIRGPRVPIATNVPGIEVCELMPRLSKMADRFSFIRSMVGSEGRHASFQCMTGRGSRRQPQGGWPSLGATVSKLQGGTDPAIPPFVGLSPKMRNAPWADVGQPGFLGVAHSAFKPSAEGKEDMILNSVNAERLDDRKALLASLDRMRRQAEVVEDMQGIDAYTKQAFGILTSSKLAQALDLSKEDPKLRDRYGRGSTKPAGYGDAGPLLNDYFLMARRLVEVGVRCVTLAYGRWDWHGVPHGTIFEHEEEHFPMLDQGLTALMEDLQDRGMDKDVSVVVWGEFGRTPRISPKVGRDHWPKVSCAMLAGGGMRTGQVIGSTNRFAEHAESRPVGFNEVFATLYHNMGIDVNTATVTDLSGRPTYLVDPCQPMRELI</sequence>
<reference evidence="1 2" key="1">
    <citation type="submission" date="2019-03" db="EMBL/GenBank/DDBJ databases">
        <title>Deep-cultivation of Planctomycetes and their phenomic and genomic characterization uncovers novel biology.</title>
        <authorList>
            <person name="Wiegand S."/>
            <person name="Jogler M."/>
            <person name="Boedeker C."/>
            <person name="Pinto D."/>
            <person name="Vollmers J."/>
            <person name="Rivas-Marin E."/>
            <person name="Kohn T."/>
            <person name="Peeters S.H."/>
            <person name="Heuer A."/>
            <person name="Rast P."/>
            <person name="Oberbeckmann S."/>
            <person name="Bunk B."/>
            <person name="Jeske O."/>
            <person name="Meyerdierks A."/>
            <person name="Storesund J.E."/>
            <person name="Kallscheuer N."/>
            <person name="Luecker S."/>
            <person name="Lage O.M."/>
            <person name="Pohl T."/>
            <person name="Merkel B.J."/>
            <person name="Hornburger P."/>
            <person name="Mueller R.-W."/>
            <person name="Bruemmer F."/>
            <person name="Labrenz M."/>
            <person name="Spormann A.M."/>
            <person name="Op den Camp H."/>
            <person name="Overmann J."/>
            <person name="Amann R."/>
            <person name="Jetten M.S.M."/>
            <person name="Mascher T."/>
            <person name="Medema M.H."/>
            <person name="Devos D.P."/>
            <person name="Kaster A.-K."/>
            <person name="Ovreas L."/>
            <person name="Rohde M."/>
            <person name="Galperin M.Y."/>
            <person name="Jogler C."/>
        </authorList>
    </citation>
    <scope>NUCLEOTIDE SEQUENCE [LARGE SCALE GENOMIC DNA]</scope>
    <source>
        <strain evidence="1 2">Enr10</strain>
    </source>
</reference>
<evidence type="ECO:0000313" key="1">
    <source>
        <dbReference type="EMBL" id="QDT30621.1"/>
    </source>
</evidence>
<keyword evidence="2" id="KW-1185">Reference proteome</keyword>
<evidence type="ECO:0000313" key="2">
    <source>
        <dbReference type="Proteomes" id="UP000315647"/>
    </source>
</evidence>
<accession>A0A518AG33</accession>
<proteinExistence type="predicted"/>
<accession>A0A517QG63</accession>
<dbReference type="PANTHER" id="PTHR43737">
    <property type="entry name" value="BLL7424 PROTEIN"/>
    <property type="match status" value="1"/>
</dbReference>
<dbReference type="InterPro" id="IPR010869">
    <property type="entry name" value="DUF1501"/>
</dbReference>
<dbReference type="PANTHER" id="PTHR43737:SF1">
    <property type="entry name" value="DUF1501 DOMAIN-CONTAINING PROTEIN"/>
    <property type="match status" value="1"/>
</dbReference>
<dbReference type="RefSeq" id="WP_145115728.1">
    <property type="nucleotide sequence ID" value="NZ_CP036277.1"/>
</dbReference>
<dbReference type="Proteomes" id="UP000315647">
    <property type="component" value="Chromosome"/>
</dbReference>
<name>A0A517QG63_9PLAN</name>
<dbReference type="AlphaFoldDB" id="A0A517QG63"/>
<protein>
    <submittedName>
        <fullName evidence="1">Uncharacterized protein</fullName>
    </submittedName>
</protein>
<dbReference type="Pfam" id="PF07394">
    <property type="entry name" value="DUF1501"/>
    <property type="match status" value="1"/>
</dbReference>
<gene>
    <name evidence="1" type="ORF">Enr10x_59890</name>
</gene>